<evidence type="ECO:0000313" key="2">
    <source>
        <dbReference type="EMBL" id="KAF4735040.1"/>
    </source>
</evidence>
<proteinExistence type="predicted"/>
<dbReference type="EMBL" id="JABANM010013013">
    <property type="protein sequence ID" value="KAF4735040.1"/>
    <property type="molecule type" value="Genomic_DNA"/>
</dbReference>
<feature type="compositionally biased region" description="Basic and acidic residues" evidence="1">
    <location>
        <begin position="312"/>
        <end position="326"/>
    </location>
</feature>
<sequence length="372" mass="41581">KKKKKKSLPRPSSNRVFRIWLPPGLGPRSDGTSYLDDAKILLGAAPEEFMQDVRLNTTSEHTGCFAASASNNYVRVHDTYHSPTHIFKDSCVVHEMYDLPHVACAITHVRRIGDYKLSFRVTRDGISTVILRCPKFTFIGHDIAAVTVSHDYKFGGRTFTDPLTRMNSNAHEKEAGARCLAAVSIIMNATVPDGVAAGEDAFDTFHVAICTIYANNALAGSCMVLENYKLPDISCGIKNAKVDDGRILSFSIGDYGMKTVRLRCPRVTYSGYANTRYRYMRMENGKRRRVRDITVIAEYDSDSPSLQLPDPLRGDKSQSHTREQGERCVAAANRIMEVVGVHDIPDGEDAFNKFHNAACVFYERDARQVMRN</sequence>
<accession>A0A7J6SSC9</accession>
<dbReference type="Proteomes" id="UP000574390">
    <property type="component" value="Unassembled WGS sequence"/>
</dbReference>
<reference evidence="2 3" key="1">
    <citation type="submission" date="2020-04" db="EMBL/GenBank/DDBJ databases">
        <title>Perkinsus olseni comparative genomics.</title>
        <authorList>
            <person name="Bogema D.R."/>
        </authorList>
    </citation>
    <scope>NUCLEOTIDE SEQUENCE [LARGE SCALE GENOMIC DNA]</scope>
    <source>
        <strain evidence="2">ATCC PRA-205</strain>
    </source>
</reference>
<evidence type="ECO:0000256" key="1">
    <source>
        <dbReference type="SAM" id="MobiDB-lite"/>
    </source>
</evidence>
<feature type="region of interest" description="Disordered" evidence="1">
    <location>
        <begin position="302"/>
        <end position="326"/>
    </location>
</feature>
<dbReference type="AlphaFoldDB" id="A0A7J6SSC9"/>
<evidence type="ECO:0000313" key="3">
    <source>
        <dbReference type="Proteomes" id="UP000574390"/>
    </source>
</evidence>
<organism evidence="2 3">
    <name type="scientific">Perkinsus olseni</name>
    <name type="common">Perkinsus atlanticus</name>
    <dbReference type="NCBI Taxonomy" id="32597"/>
    <lineage>
        <taxon>Eukaryota</taxon>
        <taxon>Sar</taxon>
        <taxon>Alveolata</taxon>
        <taxon>Perkinsozoa</taxon>
        <taxon>Perkinsea</taxon>
        <taxon>Perkinsida</taxon>
        <taxon>Perkinsidae</taxon>
        <taxon>Perkinsus</taxon>
    </lineage>
</organism>
<name>A0A7J6SSC9_PEROL</name>
<comment type="caution">
    <text evidence="2">The sequence shown here is derived from an EMBL/GenBank/DDBJ whole genome shotgun (WGS) entry which is preliminary data.</text>
</comment>
<gene>
    <name evidence="2" type="ORF">FOZ62_015309</name>
</gene>
<feature type="non-terminal residue" evidence="2">
    <location>
        <position position="1"/>
    </location>
</feature>
<protein>
    <submittedName>
        <fullName evidence="2">Uncharacterized protein</fullName>
    </submittedName>
</protein>